<feature type="region of interest" description="Disordered" evidence="1">
    <location>
        <begin position="101"/>
        <end position="144"/>
    </location>
</feature>
<protein>
    <submittedName>
        <fullName evidence="2">Putative copia-type protein</fullName>
    </submittedName>
</protein>
<feature type="region of interest" description="Disordered" evidence="1">
    <location>
        <begin position="1"/>
        <end position="35"/>
    </location>
</feature>
<gene>
    <name evidence="2" type="ORF">G2W53_034696</name>
</gene>
<reference evidence="2" key="1">
    <citation type="submission" date="2020-09" db="EMBL/GenBank/DDBJ databases">
        <title>Genome-Enabled Discovery of Anthraquinone Biosynthesis in Senna tora.</title>
        <authorList>
            <person name="Kang S.-H."/>
            <person name="Pandey R.P."/>
            <person name="Lee C.-M."/>
            <person name="Sim J.-S."/>
            <person name="Jeong J.-T."/>
            <person name="Choi B.-S."/>
            <person name="Jung M."/>
            <person name="Ginzburg D."/>
            <person name="Zhao K."/>
            <person name="Won S.Y."/>
            <person name="Oh T.-J."/>
            <person name="Yu Y."/>
            <person name="Kim N.-H."/>
            <person name="Lee O.R."/>
            <person name="Lee T.-H."/>
            <person name="Bashyal P."/>
            <person name="Kim T.-S."/>
            <person name="Lee W.-H."/>
            <person name="Kawkins C."/>
            <person name="Kim C.-K."/>
            <person name="Kim J.S."/>
            <person name="Ahn B.O."/>
            <person name="Rhee S.Y."/>
            <person name="Sohng J.K."/>
        </authorList>
    </citation>
    <scope>NUCLEOTIDE SEQUENCE</scope>
    <source>
        <tissue evidence="2">Leaf</tissue>
    </source>
</reference>
<keyword evidence="3" id="KW-1185">Reference proteome</keyword>
<organism evidence="2 3">
    <name type="scientific">Senna tora</name>
    <dbReference type="NCBI Taxonomy" id="362788"/>
    <lineage>
        <taxon>Eukaryota</taxon>
        <taxon>Viridiplantae</taxon>
        <taxon>Streptophyta</taxon>
        <taxon>Embryophyta</taxon>
        <taxon>Tracheophyta</taxon>
        <taxon>Spermatophyta</taxon>
        <taxon>Magnoliopsida</taxon>
        <taxon>eudicotyledons</taxon>
        <taxon>Gunneridae</taxon>
        <taxon>Pentapetalae</taxon>
        <taxon>rosids</taxon>
        <taxon>fabids</taxon>
        <taxon>Fabales</taxon>
        <taxon>Fabaceae</taxon>
        <taxon>Caesalpinioideae</taxon>
        <taxon>Cassia clade</taxon>
        <taxon>Senna</taxon>
    </lineage>
</organism>
<dbReference type="OrthoDB" id="413361at2759"/>
<sequence>MAASSASSSSSASSAVSVTSPSSKPCPLSSSSSQATSVKLDRGNYLLWESVVLSLIEGNQLEAHINGSSSAPPQLLTFESRLDQNNNFSSLTVQPSVNAVQKDEASQQNNHGGWRGGPNNRGSFHGGRRGGRGGGRPGGQNTGSGRPFCHLCEKQGHIVSDCYFRFDKTFQPPKWQNSGSSSNNGSASAQAFYATPQVVDDPSWYVDSGATHHVTPHSNQLDYYTPVGKVLTTVKAKGRIAAALFLLLVTAQRRVESASETGHYGEHFDASPTANVPTVVISPTTTAGNNPRGSTSVPSDLSVSASRDNAHGLGVHSSGSSSDSIDQSTPAQDSSAQHTLPNTQVQQHHHMVTRARDGIYKPRYPYVGLLQSETSENLLRKFHMSDCAPVSTPMVTGKSYSKDEGTTMTDLTLYRQAVGSLQYLTTTRPDISYSVNKLSQYMASPTDEHFQGVKRIFRYLKGTHNVDNSDSFQSKLDLRRII</sequence>
<feature type="region of interest" description="Disordered" evidence="1">
    <location>
        <begin position="280"/>
        <end position="349"/>
    </location>
</feature>
<comment type="caution">
    <text evidence="2">The sequence shown here is derived from an EMBL/GenBank/DDBJ whole genome shotgun (WGS) entry which is preliminary data.</text>
</comment>
<evidence type="ECO:0000256" key="1">
    <source>
        <dbReference type="SAM" id="MobiDB-lite"/>
    </source>
</evidence>
<accession>A0A834T334</accession>
<proteinExistence type="predicted"/>
<evidence type="ECO:0000313" key="3">
    <source>
        <dbReference type="Proteomes" id="UP000634136"/>
    </source>
</evidence>
<feature type="compositionally biased region" description="Polar residues" evidence="1">
    <location>
        <begin position="280"/>
        <end position="307"/>
    </location>
</feature>
<name>A0A834T334_9FABA</name>
<feature type="compositionally biased region" description="Low complexity" evidence="1">
    <location>
        <begin position="1"/>
        <end position="33"/>
    </location>
</feature>
<feature type="compositionally biased region" description="Gly residues" evidence="1">
    <location>
        <begin position="132"/>
        <end position="142"/>
    </location>
</feature>
<feature type="compositionally biased region" description="Polar residues" evidence="1">
    <location>
        <begin position="329"/>
        <end position="346"/>
    </location>
</feature>
<dbReference type="Proteomes" id="UP000634136">
    <property type="component" value="Unassembled WGS sequence"/>
</dbReference>
<feature type="compositionally biased region" description="Low complexity" evidence="1">
    <location>
        <begin position="317"/>
        <end position="328"/>
    </location>
</feature>
<dbReference type="AlphaFoldDB" id="A0A834T334"/>
<dbReference type="PANTHER" id="PTHR11439">
    <property type="entry name" value="GAG-POL-RELATED RETROTRANSPOSON"/>
    <property type="match status" value="1"/>
</dbReference>
<dbReference type="PANTHER" id="PTHR11439:SF483">
    <property type="entry name" value="PEPTIDE SYNTHASE GLIP-LIKE, PUTATIVE (AFU_ORTHOLOGUE AFUA_3G12920)-RELATED"/>
    <property type="match status" value="1"/>
</dbReference>
<dbReference type="EMBL" id="JAAIUW010000010">
    <property type="protein sequence ID" value="KAF7813720.1"/>
    <property type="molecule type" value="Genomic_DNA"/>
</dbReference>
<evidence type="ECO:0000313" key="2">
    <source>
        <dbReference type="EMBL" id="KAF7813720.1"/>
    </source>
</evidence>